<accession>A0A1Y1YI95</accession>
<dbReference type="OrthoDB" id="16520at2759"/>
<evidence type="ECO:0000259" key="12">
    <source>
        <dbReference type="Pfam" id="PF00326"/>
    </source>
</evidence>
<dbReference type="GO" id="GO:0008236">
    <property type="term" value="F:serine-type peptidase activity"/>
    <property type="evidence" value="ECO:0007669"/>
    <property type="project" value="UniProtKB-KW"/>
</dbReference>
<feature type="non-terminal residue" evidence="14">
    <location>
        <position position="1"/>
    </location>
</feature>
<dbReference type="InterPro" id="IPR050278">
    <property type="entry name" value="Serine_Prot_S9B/DPPIV"/>
</dbReference>
<dbReference type="EMBL" id="MCFE01000127">
    <property type="protein sequence ID" value="ORX97732.1"/>
    <property type="molecule type" value="Genomic_DNA"/>
</dbReference>
<evidence type="ECO:0000256" key="11">
    <source>
        <dbReference type="ARBA" id="ARBA00023180"/>
    </source>
</evidence>
<dbReference type="SUPFAM" id="SSF53474">
    <property type="entry name" value="alpha/beta-Hydrolases"/>
    <property type="match status" value="1"/>
</dbReference>
<reference evidence="14 15" key="1">
    <citation type="submission" date="2016-07" db="EMBL/GenBank/DDBJ databases">
        <title>Pervasive Adenine N6-methylation of Active Genes in Fungi.</title>
        <authorList>
            <consortium name="DOE Joint Genome Institute"/>
            <person name="Mondo S.J."/>
            <person name="Dannebaum R.O."/>
            <person name="Kuo R.C."/>
            <person name="Labutti K."/>
            <person name="Haridas S."/>
            <person name="Kuo A."/>
            <person name="Salamov A."/>
            <person name="Ahrendt S.R."/>
            <person name="Lipzen A."/>
            <person name="Sullivan W."/>
            <person name="Andreopoulos W.B."/>
            <person name="Clum A."/>
            <person name="Lindquist E."/>
            <person name="Daum C."/>
            <person name="Ramamoorthy G.K."/>
            <person name="Gryganskyi A."/>
            <person name="Culley D."/>
            <person name="Magnuson J.K."/>
            <person name="James T.Y."/>
            <person name="O'Malley M.A."/>
            <person name="Stajich J.E."/>
            <person name="Spatafora J.W."/>
            <person name="Visel A."/>
            <person name="Grigoriev I.V."/>
        </authorList>
    </citation>
    <scope>NUCLEOTIDE SEQUENCE [LARGE SCALE GENOMIC DNA]</scope>
    <source>
        <strain evidence="14 15">CBS 931.73</strain>
    </source>
</reference>
<dbReference type="PANTHER" id="PTHR11731:SF200">
    <property type="entry name" value="DIPEPTIDYL PEPTIDASE 10, ISOFORM B"/>
    <property type="match status" value="1"/>
</dbReference>
<dbReference type="InParanoid" id="A0A1Y1YI95"/>
<comment type="caution">
    <text evidence="14">The sequence shown here is derived from an EMBL/GenBank/DDBJ whole genome shotgun (WGS) entry which is preliminary data.</text>
</comment>
<gene>
    <name evidence="14" type="ORF">K493DRAFT_215438</name>
</gene>
<keyword evidence="11" id="KW-0325">Glycoprotein</keyword>
<evidence type="ECO:0000313" key="15">
    <source>
        <dbReference type="Proteomes" id="UP000193498"/>
    </source>
</evidence>
<dbReference type="Pfam" id="PF00326">
    <property type="entry name" value="Peptidase_S9"/>
    <property type="match status" value="1"/>
</dbReference>
<dbReference type="GO" id="GO:0005886">
    <property type="term" value="C:plasma membrane"/>
    <property type="evidence" value="ECO:0007669"/>
    <property type="project" value="TreeGrafter"/>
</dbReference>
<keyword evidence="7" id="KW-0720">Serine protease</keyword>
<evidence type="ECO:0000259" key="13">
    <source>
        <dbReference type="Pfam" id="PF00930"/>
    </source>
</evidence>
<evidence type="ECO:0000256" key="3">
    <source>
        <dbReference type="ARBA" id="ARBA00022438"/>
    </source>
</evidence>
<keyword evidence="4" id="KW-0645">Protease</keyword>
<evidence type="ECO:0000256" key="6">
    <source>
        <dbReference type="ARBA" id="ARBA00022801"/>
    </source>
</evidence>
<evidence type="ECO:0000313" key="14">
    <source>
        <dbReference type="EMBL" id="ORX97732.1"/>
    </source>
</evidence>
<evidence type="ECO:0008006" key="16">
    <source>
        <dbReference type="Google" id="ProtNLM"/>
    </source>
</evidence>
<comment type="similarity">
    <text evidence="2">Belongs to the peptidase S9B family.</text>
</comment>
<evidence type="ECO:0000256" key="7">
    <source>
        <dbReference type="ARBA" id="ARBA00022825"/>
    </source>
</evidence>
<name>A0A1Y1YI95_9FUNG</name>
<dbReference type="InterPro" id="IPR029058">
    <property type="entry name" value="AB_hydrolase_fold"/>
</dbReference>
<evidence type="ECO:0000256" key="5">
    <source>
        <dbReference type="ARBA" id="ARBA00022692"/>
    </source>
</evidence>
<dbReference type="GO" id="GO:0004177">
    <property type="term" value="F:aminopeptidase activity"/>
    <property type="evidence" value="ECO:0007669"/>
    <property type="project" value="UniProtKB-KW"/>
</dbReference>
<dbReference type="GO" id="GO:0005774">
    <property type="term" value="C:vacuolar membrane"/>
    <property type="evidence" value="ECO:0007669"/>
    <property type="project" value="UniProtKB-SubCell"/>
</dbReference>
<evidence type="ECO:0000256" key="2">
    <source>
        <dbReference type="ARBA" id="ARBA00006150"/>
    </source>
</evidence>
<dbReference type="InterPro" id="IPR001375">
    <property type="entry name" value="Peptidase_S9_cat"/>
</dbReference>
<keyword evidence="5" id="KW-0812">Transmembrane</keyword>
<keyword evidence="9" id="KW-1133">Transmembrane helix</keyword>
<evidence type="ECO:0000256" key="10">
    <source>
        <dbReference type="ARBA" id="ARBA00023136"/>
    </source>
</evidence>
<keyword evidence="8" id="KW-0735">Signal-anchor</keyword>
<dbReference type="AlphaFoldDB" id="A0A1Y1YI95"/>
<keyword evidence="6" id="KW-0378">Hydrolase</keyword>
<dbReference type="STRING" id="1314790.A0A1Y1YI95"/>
<dbReference type="PANTHER" id="PTHR11731">
    <property type="entry name" value="PROTEASE FAMILY S9B,C DIPEPTIDYL-PEPTIDASE IV-RELATED"/>
    <property type="match status" value="1"/>
</dbReference>
<keyword evidence="15" id="KW-1185">Reference proteome</keyword>
<feature type="domain" description="Peptidase S9 prolyl oligopeptidase catalytic" evidence="12">
    <location>
        <begin position="480"/>
        <end position="673"/>
    </location>
</feature>
<dbReference type="GO" id="GO:0008239">
    <property type="term" value="F:dipeptidyl-peptidase activity"/>
    <property type="evidence" value="ECO:0007669"/>
    <property type="project" value="TreeGrafter"/>
</dbReference>
<comment type="subcellular location">
    <subcellularLocation>
        <location evidence="1">Vacuole membrane</location>
        <topology evidence="1">Single-pass type II membrane protein</topology>
    </subcellularLocation>
</comment>
<protein>
    <recommendedName>
        <fullName evidence="16">Dipeptidyl-peptidase IV</fullName>
    </recommendedName>
</protein>
<dbReference type="GO" id="GO:0006508">
    <property type="term" value="P:proteolysis"/>
    <property type="evidence" value="ECO:0007669"/>
    <property type="project" value="UniProtKB-KW"/>
</dbReference>
<dbReference type="InterPro" id="IPR002469">
    <property type="entry name" value="Peptidase_S9B_N"/>
</dbReference>
<keyword evidence="10" id="KW-0472">Membrane</keyword>
<evidence type="ECO:0000256" key="1">
    <source>
        <dbReference type="ARBA" id="ARBA00004576"/>
    </source>
</evidence>
<sequence length="680" mass="77883">WRYSASGSYLIYELRTGRVKSLTQPNFNINFATWSPTGHSVAFVRENNIFVNVDLEFEIQVTFDGSAQVFNGVPDWIYEEEIYQSNSVLWWSPDSTKIAFLRLDETEVPEYQFPMYHSSDDGENPYVEEISMRYPKPGYPNPKVSVMVYSIYDRQPPTPFTPVLPIAFREQDSFAPEDTLVVEVAWVTSTSKYLMVRMMNRVQDKLRLFLVDAAKRTYRLVREESSDDGAWIETHQAIQFIPASRKYNLLEPGYIDMINHNGYNHYAIFSPIHSREPLRYLTQGDWEVVDKPKSIDLYNGIIYYISTELGSIQRHLFSVSLDGKTKQLLTPGPRDAHYDVSFSPSSQFYLLNYNGPDIPWQKVKKVTDPGMPDFVMDLEKNQRLREYLDTFDLPRRRYKRVKIGNNGKMGTVCSRPDSDTDSPSTELNALEIVPPDFDERNGKRYNVLFNVYGGPGSQLVSQVFKLDFHTYLASNDQIPTIVVIVDGRGTGLRGRRFRTCVSQNLGDLETQDQLNSARHWASLDYVSPENIAIWGWSYGGFITSKAIESNSGVFKLGIAVAPVTNWNGIVGKGVTIDSDVDSVYTERYMKTPQINPVGYRNSAVTNMTGFRNAEFLLIHGTGDDNVHFQNSAYLVDELTRGSVHSYRVQFFTDSDHSIMKNNAHREIYSLLWDTLNSTFH</sequence>
<dbReference type="Gene3D" id="2.140.10.30">
    <property type="entry name" value="Dipeptidylpeptidase IV, N-terminal domain"/>
    <property type="match status" value="1"/>
</dbReference>
<evidence type="ECO:0000256" key="9">
    <source>
        <dbReference type="ARBA" id="ARBA00022989"/>
    </source>
</evidence>
<dbReference type="SUPFAM" id="SSF82171">
    <property type="entry name" value="DPP6 N-terminal domain-like"/>
    <property type="match status" value="1"/>
</dbReference>
<dbReference type="Pfam" id="PF00930">
    <property type="entry name" value="DPPIV_N"/>
    <property type="match status" value="1"/>
</dbReference>
<proteinExistence type="inferred from homology"/>
<dbReference type="FunCoup" id="A0A1Y1YI95">
    <property type="interactions" value="259"/>
</dbReference>
<dbReference type="Gene3D" id="3.40.50.1820">
    <property type="entry name" value="alpha/beta hydrolase"/>
    <property type="match status" value="1"/>
</dbReference>
<evidence type="ECO:0000256" key="8">
    <source>
        <dbReference type="ARBA" id="ARBA00022968"/>
    </source>
</evidence>
<dbReference type="FunFam" id="3.40.50.1820:FF:000003">
    <property type="entry name" value="Dipeptidyl peptidase 4"/>
    <property type="match status" value="1"/>
</dbReference>
<organism evidence="14 15">
    <name type="scientific">Basidiobolus meristosporus CBS 931.73</name>
    <dbReference type="NCBI Taxonomy" id="1314790"/>
    <lineage>
        <taxon>Eukaryota</taxon>
        <taxon>Fungi</taxon>
        <taxon>Fungi incertae sedis</taxon>
        <taxon>Zoopagomycota</taxon>
        <taxon>Entomophthoromycotina</taxon>
        <taxon>Basidiobolomycetes</taxon>
        <taxon>Basidiobolales</taxon>
        <taxon>Basidiobolaceae</taxon>
        <taxon>Basidiobolus</taxon>
    </lineage>
</organism>
<keyword evidence="3" id="KW-0031">Aminopeptidase</keyword>
<dbReference type="Proteomes" id="UP000193498">
    <property type="component" value="Unassembled WGS sequence"/>
</dbReference>
<feature type="domain" description="Dipeptidylpeptidase IV N-terminal" evidence="13">
    <location>
        <begin position="1"/>
        <end position="360"/>
    </location>
</feature>
<evidence type="ECO:0000256" key="4">
    <source>
        <dbReference type="ARBA" id="ARBA00022670"/>
    </source>
</evidence>